<evidence type="ECO:0000256" key="3">
    <source>
        <dbReference type="ARBA" id="ARBA00004953"/>
    </source>
</evidence>
<keyword evidence="5" id="KW-0169">Cobalamin biosynthesis</keyword>
<dbReference type="InterPro" id="IPR015421">
    <property type="entry name" value="PyrdxlP-dep_Trfase_major"/>
</dbReference>
<dbReference type="Proteomes" id="UP001329915">
    <property type="component" value="Chromosome"/>
</dbReference>
<dbReference type="KEGG" id="dbc:MFMK1_001622"/>
<evidence type="ECO:0000256" key="1">
    <source>
        <dbReference type="ARBA" id="ARBA00001933"/>
    </source>
</evidence>
<dbReference type="NCBIfam" id="TIGR01140">
    <property type="entry name" value="L_thr_O3P_dcar"/>
    <property type="match status" value="1"/>
</dbReference>
<dbReference type="RefSeq" id="WP_366924631.1">
    <property type="nucleotide sequence ID" value="NZ_CP121694.1"/>
</dbReference>
<sequence>MTGNVLRKHGGNIRAVVSRYGAREYLDFSANINPLGLVSGVAKALRKGLDEIVHYPEPEDDALSHAISKFLGVRQQMVMCGNGASELIYLVARLKQVKRAVIPQPTFSEYQLAAEAAQVPIVLPNLAAAQGFQFTMQLLKEKLTAGDMLFLCNPNNPVGNVIPLREMINVIEFCEAHGVTVVVDESFRDFVSNMPSVIPYAAQYKCLVVIYSMTKFFALPGLRLGCAVADPQIMDEIKELRDPWSVNVLAQIAGKQALQEKNYIIRSKKLVETEKEYLFGGLKEVPGLQPYYPAANYIFVDVSGTGLASTALRKLLINEGIVIRDCSTYPTLNTGYIRVAVRLREENHTLLCALNKVLRDPAKVQLPEGDIQRSNAEHKNSWQSRNEIGADKG</sequence>
<comment type="cofactor">
    <cofactor evidence="1">
        <name>pyridoxal 5'-phosphate</name>
        <dbReference type="ChEBI" id="CHEBI:597326"/>
    </cofactor>
</comment>
<dbReference type="EC" id="4.1.1.81" evidence="4"/>
<dbReference type="InterPro" id="IPR005860">
    <property type="entry name" value="CobD"/>
</dbReference>
<evidence type="ECO:0000256" key="4">
    <source>
        <dbReference type="ARBA" id="ARBA00012285"/>
    </source>
</evidence>
<evidence type="ECO:0000256" key="10">
    <source>
        <dbReference type="SAM" id="MobiDB-lite"/>
    </source>
</evidence>
<keyword evidence="6" id="KW-0663">Pyridoxal phosphate</keyword>
<evidence type="ECO:0000259" key="11">
    <source>
        <dbReference type="Pfam" id="PF00155"/>
    </source>
</evidence>
<dbReference type="EMBL" id="CP121694">
    <property type="protein sequence ID" value="WRO21801.1"/>
    <property type="molecule type" value="Genomic_DNA"/>
</dbReference>
<evidence type="ECO:0000256" key="6">
    <source>
        <dbReference type="ARBA" id="ARBA00022898"/>
    </source>
</evidence>
<dbReference type="GO" id="GO:0030170">
    <property type="term" value="F:pyridoxal phosphate binding"/>
    <property type="evidence" value="ECO:0007669"/>
    <property type="project" value="InterPro"/>
</dbReference>
<dbReference type="SUPFAM" id="SSF53383">
    <property type="entry name" value="PLP-dependent transferases"/>
    <property type="match status" value="1"/>
</dbReference>
<dbReference type="PANTHER" id="PTHR42885">
    <property type="entry name" value="HISTIDINOL-PHOSPHATE AMINOTRANSFERASE-RELATED"/>
    <property type="match status" value="1"/>
</dbReference>
<dbReference type="InterPro" id="IPR015424">
    <property type="entry name" value="PyrdxlP-dep_Trfase"/>
</dbReference>
<dbReference type="AlphaFoldDB" id="A0AAU0UNM4"/>
<feature type="region of interest" description="Disordered" evidence="10">
    <location>
        <begin position="369"/>
        <end position="393"/>
    </location>
</feature>
<accession>A0AAU0UNM4</accession>
<dbReference type="Pfam" id="PF00155">
    <property type="entry name" value="Aminotran_1_2"/>
    <property type="match status" value="1"/>
</dbReference>
<dbReference type="PANTHER" id="PTHR42885:SF1">
    <property type="entry name" value="THREONINE-PHOSPHATE DECARBOXYLASE"/>
    <property type="match status" value="1"/>
</dbReference>
<dbReference type="Gene3D" id="3.40.640.10">
    <property type="entry name" value="Type I PLP-dependent aspartate aminotransferase-like (Major domain)"/>
    <property type="match status" value="1"/>
</dbReference>
<keyword evidence="7 12" id="KW-0456">Lyase</keyword>
<gene>
    <name evidence="12" type="primary">cobD</name>
    <name evidence="12" type="ORF">MFMK1_001622</name>
</gene>
<dbReference type="InterPro" id="IPR015422">
    <property type="entry name" value="PyrdxlP-dep_Trfase_small"/>
</dbReference>
<comment type="function">
    <text evidence="2">Decarboxylates L-threonine-O-3-phosphate to yield (R)-1-amino-2-propanol O-2-phosphate, the precursor for the linkage between the nucleotide loop and the corrin ring in cobalamin.</text>
</comment>
<dbReference type="InterPro" id="IPR004838">
    <property type="entry name" value="NHTrfase_class1_PyrdxlP-BS"/>
</dbReference>
<evidence type="ECO:0000256" key="7">
    <source>
        <dbReference type="ARBA" id="ARBA00023239"/>
    </source>
</evidence>
<protein>
    <recommendedName>
        <fullName evidence="4">threonine-phosphate decarboxylase</fullName>
        <ecNumber evidence="4">4.1.1.81</ecNumber>
    </recommendedName>
    <alternativeName>
        <fullName evidence="8">L-threonine-O-3-phosphate decarboxylase</fullName>
    </alternativeName>
</protein>
<feature type="domain" description="Aminotransferase class I/classII large" evidence="11">
    <location>
        <begin position="24"/>
        <end position="351"/>
    </location>
</feature>
<comment type="catalytic activity">
    <reaction evidence="9">
        <text>O-phospho-L-threonine + H(+) = (R)-1-aminopropan-2-yl phosphate + CO2</text>
        <dbReference type="Rhea" id="RHEA:11492"/>
        <dbReference type="ChEBI" id="CHEBI:15378"/>
        <dbReference type="ChEBI" id="CHEBI:16526"/>
        <dbReference type="ChEBI" id="CHEBI:58563"/>
        <dbReference type="ChEBI" id="CHEBI:58675"/>
        <dbReference type="EC" id="4.1.1.81"/>
    </reaction>
</comment>
<evidence type="ECO:0000256" key="5">
    <source>
        <dbReference type="ARBA" id="ARBA00022573"/>
    </source>
</evidence>
<dbReference type="InterPro" id="IPR004839">
    <property type="entry name" value="Aminotransferase_I/II_large"/>
</dbReference>
<dbReference type="Gene3D" id="3.90.1150.10">
    <property type="entry name" value="Aspartate Aminotransferase, domain 1"/>
    <property type="match status" value="1"/>
</dbReference>
<evidence type="ECO:0000256" key="8">
    <source>
        <dbReference type="ARBA" id="ARBA00029996"/>
    </source>
</evidence>
<name>A0AAU0UNM4_9FIRM</name>
<proteinExistence type="predicted"/>
<evidence type="ECO:0000313" key="13">
    <source>
        <dbReference type="Proteomes" id="UP001329915"/>
    </source>
</evidence>
<evidence type="ECO:0000313" key="12">
    <source>
        <dbReference type="EMBL" id="WRO21801.1"/>
    </source>
</evidence>
<dbReference type="GO" id="GO:0048472">
    <property type="term" value="F:threonine-phosphate decarboxylase activity"/>
    <property type="evidence" value="ECO:0007669"/>
    <property type="project" value="UniProtKB-EC"/>
</dbReference>
<keyword evidence="13" id="KW-1185">Reference proteome</keyword>
<reference evidence="12 13" key="1">
    <citation type="submission" date="2023-04" db="EMBL/GenBank/DDBJ databases">
        <authorList>
            <person name="Hsu D."/>
        </authorList>
    </citation>
    <scope>NUCLEOTIDE SEQUENCE [LARGE SCALE GENOMIC DNA]</scope>
    <source>
        <strain evidence="12 13">MK1</strain>
    </source>
</reference>
<dbReference type="CDD" id="cd00609">
    <property type="entry name" value="AAT_like"/>
    <property type="match status" value="1"/>
</dbReference>
<dbReference type="GO" id="GO:0009236">
    <property type="term" value="P:cobalamin biosynthetic process"/>
    <property type="evidence" value="ECO:0007669"/>
    <property type="project" value="UniProtKB-KW"/>
</dbReference>
<dbReference type="PROSITE" id="PS00105">
    <property type="entry name" value="AA_TRANSFER_CLASS_1"/>
    <property type="match status" value="1"/>
</dbReference>
<evidence type="ECO:0000256" key="9">
    <source>
        <dbReference type="ARBA" id="ARBA00048531"/>
    </source>
</evidence>
<organism evidence="12 13">
    <name type="scientific">Metallumcola ferriviriculae</name>
    <dbReference type="NCBI Taxonomy" id="3039180"/>
    <lineage>
        <taxon>Bacteria</taxon>
        <taxon>Bacillati</taxon>
        <taxon>Bacillota</taxon>
        <taxon>Clostridia</taxon>
        <taxon>Neomoorellales</taxon>
        <taxon>Desulfitibacteraceae</taxon>
        <taxon>Metallumcola</taxon>
    </lineage>
</organism>
<evidence type="ECO:0000256" key="2">
    <source>
        <dbReference type="ARBA" id="ARBA00003444"/>
    </source>
</evidence>
<comment type="pathway">
    <text evidence="3">Cofactor biosynthesis; adenosylcobalamin biosynthesis.</text>
</comment>